<dbReference type="EMBL" id="JBHSLV010000016">
    <property type="protein sequence ID" value="MFC5392833.1"/>
    <property type="molecule type" value="Genomic_DNA"/>
</dbReference>
<comment type="caution">
    <text evidence="1">The sequence shown here is derived from an EMBL/GenBank/DDBJ whole genome shotgun (WGS) entry which is preliminary data.</text>
</comment>
<keyword evidence="2" id="KW-1185">Reference proteome</keyword>
<gene>
    <name evidence="1" type="ORF">ACFPPC_09325</name>
</gene>
<evidence type="ECO:0000313" key="1">
    <source>
        <dbReference type="EMBL" id="MFC5392833.1"/>
    </source>
</evidence>
<protein>
    <submittedName>
        <fullName evidence="1">Uncharacterized protein</fullName>
    </submittedName>
</protein>
<proteinExistence type="predicted"/>
<name>A0ABW0H8Z7_9HYPH</name>
<evidence type="ECO:0000313" key="2">
    <source>
        <dbReference type="Proteomes" id="UP001596104"/>
    </source>
</evidence>
<reference evidence="2" key="1">
    <citation type="journal article" date="2019" name="Int. J. Syst. Evol. Microbiol.">
        <title>The Global Catalogue of Microorganisms (GCM) 10K type strain sequencing project: providing services to taxonomists for standard genome sequencing and annotation.</title>
        <authorList>
            <consortium name="The Broad Institute Genomics Platform"/>
            <consortium name="The Broad Institute Genome Sequencing Center for Infectious Disease"/>
            <person name="Wu L."/>
            <person name="Ma J."/>
        </authorList>
    </citation>
    <scope>NUCLEOTIDE SEQUENCE [LARGE SCALE GENOMIC DNA]</scope>
    <source>
        <strain evidence="2">CGMCC 1.16326</strain>
    </source>
</reference>
<sequence length="73" mass="7983">MPEDLMTAMKRHGVGALTIQVGPCADMEEALVVAAQFDAAKRKTPIWFAIAKPSDLAAGFEWAMERAHREGKL</sequence>
<organism evidence="1 2">
    <name type="scientific">Bosea vestrisii</name>
    <dbReference type="NCBI Taxonomy" id="151416"/>
    <lineage>
        <taxon>Bacteria</taxon>
        <taxon>Pseudomonadati</taxon>
        <taxon>Pseudomonadota</taxon>
        <taxon>Alphaproteobacteria</taxon>
        <taxon>Hyphomicrobiales</taxon>
        <taxon>Boseaceae</taxon>
        <taxon>Bosea</taxon>
    </lineage>
</organism>
<dbReference type="Proteomes" id="UP001596104">
    <property type="component" value="Unassembled WGS sequence"/>
</dbReference>
<dbReference type="RefSeq" id="WP_377007678.1">
    <property type="nucleotide sequence ID" value="NZ_JBHSLV010000016.1"/>
</dbReference>
<accession>A0ABW0H8Z7</accession>